<evidence type="ECO:0000256" key="4">
    <source>
        <dbReference type="ARBA" id="ARBA00022741"/>
    </source>
</evidence>
<keyword evidence="4 7" id="KW-0547">Nucleotide-binding</keyword>
<name>A0A813JBT9_POLGL</name>
<dbReference type="PROSITE" id="PS00107">
    <property type="entry name" value="PROTEIN_KINASE_ATP"/>
    <property type="match status" value="1"/>
</dbReference>
<feature type="domain" description="Protein kinase" evidence="8">
    <location>
        <begin position="175"/>
        <end position="437"/>
    </location>
</feature>
<dbReference type="AlphaFoldDB" id="A0A813JBT9"/>
<proteinExistence type="predicted"/>
<evidence type="ECO:0000256" key="2">
    <source>
        <dbReference type="ARBA" id="ARBA00022553"/>
    </source>
</evidence>
<evidence type="ECO:0000313" key="10">
    <source>
        <dbReference type="Proteomes" id="UP000626109"/>
    </source>
</evidence>
<keyword evidence="2" id="KW-0597">Phosphoprotein</keyword>
<comment type="caution">
    <text evidence="9">The sequence shown here is derived from an EMBL/GenBank/DDBJ whole genome shotgun (WGS) entry which is preliminary data.</text>
</comment>
<gene>
    <name evidence="9" type="ORF">PGLA2088_LOCUS17385</name>
</gene>
<keyword evidence="3" id="KW-0808">Transferase</keyword>
<reference evidence="9" key="1">
    <citation type="submission" date="2021-02" db="EMBL/GenBank/DDBJ databases">
        <authorList>
            <person name="Dougan E. K."/>
            <person name="Rhodes N."/>
            <person name="Thang M."/>
            <person name="Chan C."/>
        </authorList>
    </citation>
    <scope>NUCLEOTIDE SEQUENCE</scope>
</reference>
<evidence type="ECO:0000256" key="3">
    <source>
        <dbReference type="ARBA" id="ARBA00022679"/>
    </source>
</evidence>
<evidence type="ECO:0000313" key="9">
    <source>
        <dbReference type="EMBL" id="CAE8670130.1"/>
    </source>
</evidence>
<evidence type="ECO:0000256" key="5">
    <source>
        <dbReference type="ARBA" id="ARBA00022777"/>
    </source>
</evidence>
<dbReference type="Gene3D" id="1.10.510.10">
    <property type="entry name" value="Transferase(Phosphotransferase) domain 1"/>
    <property type="match status" value="1"/>
</dbReference>
<evidence type="ECO:0000256" key="6">
    <source>
        <dbReference type="ARBA" id="ARBA00022840"/>
    </source>
</evidence>
<dbReference type="GO" id="GO:0004674">
    <property type="term" value="F:protein serine/threonine kinase activity"/>
    <property type="evidence" value="ECO:0007669"/>
    <property type="project" value="UniProtKB-KW"/>
</dbReference>
<dbReference type="InterPro" id="IPR017441">
    <property type="entry name" value="Protein_kinase_ATP_BS"/>
</dbReference>
<evidence type="ECO:0000256" key="1">
    <source>
        <dbReference type="ARBA" id="ARBA00022527"/>
    </source>
</evidence>
<feature type="non-terminal residue" evidence="9">
    <location>
        <position position="558"/>
    </location>
</feature>
<evidence type="ECO:0000256" key="7">
    <source>
        <dbReference type="PROSITE-ProRule" id="PRU10141"/>
    </source>
</evidence>
<organism evidence="9 10">
    <name type="scientific">Polarella glacialis</name>
    <name type="common">Dinoflagellate</name>
    <dbReference type="NCBI Taxonomy" id="89957"/>
    <lineage>
        <taxon>Eukaryota</taxon>
        <taxon>Sar</taxon>
        <taxon>Alveolata</taxon>
        <taxon>Dinophyceae</taxon>
        <taxon>Suessiales</taxon>
        <taxon>Suessiaceae</taxon>
        <taxon>Polarella</taxon>
    </lineage>
</organism>
<dbReference type="InterPro" id="IPR011009">
    <property type="entry name" value="Kinase-like_dom_sf"/>
</dbReference>
<dbReference type="PROSITE" id="PS00108">
    <property type="entry name" value="PROTEIN_KINASE_ST"/>
    <property type="match status" value="1"/>
</dbReference>
<feature type="binding site" evidence="7">
    <location>
        <position position="205"/>
    </location>
    <ligand>
        <name>ATP</name>
        <dbReference type="ChEBI" id="CHEBI:30616"/>
    </ligand>
</feature>
<dbReference type="InterPro" id="IPR008271">
    <property type="entry name" value="Ser/Thr_kinase_AS"/>
</dbReference>
<dbReference type="SUPFAM" id="SSF56112">
    <property type="entry name" value="Protein kinase-like (PK-like)"/>
    <property type="match status" value="1"/>
</dbReference>
<accession>A0A813JBT9</accession>
<dbReference type="PANTHER" id="PTHR24351">
    <property type="entry name" value="RIBOSOMAL PROTEIN S6 KINASE"/>
    <property type="match status" value="1"/>
</dbReference>
<keyword evidence="1" id="KW-0723">Serine/threonine-protein kinase</keyword>
<evidence type="ECO:0000259" key="8">
    <source>
        <dbReference type="PROSITE" id="PS50011"/>
    </source>
</evidence>
<dbReference type="SMART" id="SM00220">
    <property type="entry name" value="S_TKc"/>
    <property type="match status" value="1"/>
</dbReference>
<keyword evidence="5" id="KW-0418">Kinase</keyword>
<dbReference type="EMBL" id="CAJNNW010023018">
    <property type="protein sequence ID" value="CAE8670130.1"/>
    <property type="molecule type" value="Genomic_DNA"/>
</dbReference>
<dbReference type="Proteomes" id="UP000626109">
    <property type="component" value="Unassembled WGS sequence"/>
</dbReference>
<keyword evidence="6 7" id="KW-0067">ATP-binding</keyword>
<sequence>VQNSQIGLGMFKTFSLGSKSGKHFSASVGSWFTRETEVSRVAVDQLDESEGDYDQEKDNPADVFLHPWHFRDGNLVGMQVTLKGGHLQNLAISRMISLLAKHLASKSVKGPTLPVAIHGCKLQVGSASASGGSPLNIEIELPGTIATSITLACFVHDLQKYIDIQPDCFYCEAFGAGRKVLGSGSHGKVSLGRMRSGSQALVAMKTAKLDAQLERSRKEAYFLQQSQGHPSIIQFYGSFLLPEKQGDKTYWQPVIALAYHSYGDLFDHIYRLGPLDWQSALTKTKDLFEALLHIHDRGVFHRDVKPENLLLTNTGTLVLTDFGSAVSTLDEVGMATGTCTVPYASPEMLNRTCTNASGDLFGAGVTLFFVLSRTTPFWAASQQEMVRKVLECKVLWSTEKLDKVSPACKELLKGLITADAKDRLSAQGALLVLSGALQGDQAPRGKGSSVSRAKLLPGEAGDLEALLPGPGERRRPERSKPLSFQLPAMPQFGAEQVLFVLGPECTTTADSCVVVVVMLAQNGVHVSGRVPLCFYYMLGKLRVFFCFCCCGSVDEVVF</sequence>
<dbReference type="InterPro" id="IPR000719">
    <property type="entry name" value="Prot_kinase_dom"/>
</dbReference>
<dbReference type="GO" id="GO:0005524">
    <property type="term" value="F:ATP binding"/>
    <property type="evidence" value="ECO:0007669"/>
    <property type="project" value="UniProtKB-UniRule"/>
</dbReference>
<dbReference type="Pfam" id="PF00069">
    <property type="entry name" value="Pkinase"/>
    <property type="match status" value="1"/>
</dbReference>
<protein>
    <recommendedName>
        <fullName evidence="8">Protein kinase domain-containing protein</fullName>
    </recommendedName>
</protein>
<dbReference type="PROSITE" id="PS50011">
    <property type="entry name" value="PROTEIN_KINASE_DOM"/>
    <property type="match status" value="1"/>
</dbReference>